<evidence type="ECO:0000313" key="1">
    <source>
        <dbReference type="EMBL" id="RIB29227.1"/>
    </source>
</evidence>
<evidence type="ECO:0000313" key="2">
    <source>
        <dbReference type="Proteomes" id="UP000266673"/>
    </source>
</evidence>
<comment type="caution">
    <text evidence="1">The sequence shown here is derived from an EMBL/GenBank/DDBJ whole genome shotgun (WGS) entry which is preliminary data.</text>
</comment>
<reference evidence="1 2" key="1">
    <citation type="submission" date="2018-06" db="EMBL/GenBank/DDBJ databases">
        <title>Comparative genomics reveals the genomic features of Rhizophagus irregularis, R. cerebriforme, R. diaphanum and Gigaspora rosea, and their symbiotic lifestyle signature.</title>
        <authorList>
            <person name="Morin E."/>
            <person name="San Clemente H."/>
            <person name="Chen E.C.H."/>
            <person name="De La Providencia I."/>
            <person name="Hainaut M."/>
            <person name="Kuo A."/>
            <person name="Kohler A."/>
            <person name="Murat C."/>
            <person name="Tang N."/>
            <person name="Roy S."/>
            <person name="Loubradou J."/>
            <person name="Henrissat B."/>
            <person name="Grigoriev I.V."/>
            <person name="Corradi N."/>
            <person name="Roux C."/>
            <person name="Martin F.M."/>
        </authorList>
    </citation>
    <scope>NUCLEOTIDE SEQUENCE [LARGE SCALE GENOMIC DNA]</scope>
    <source>
        <strain evidence="1 2">DAOM 194757</strain>
    </source>
</reference>
<dbReference type="Proteomes" id="UP000266673">
    <property type="component" value="Unassembled WGS sequence"/>
</dbReference>
<sequence length="279" mass="31745">MTSSLNSISNNVTISHDSSTMINQEQLPTAIVTNPATQTLPLKSSVNNANIQVTPQKSVLFKESVTYLQNHIKLNVNDQGMIIKDNHMSIKIPSPLKRNIGERTFIVERIVPLFKAIQSVYKDYKFHWIEVELDCMREVSGGPENTDLTHVKEDAEKLLKEAVFGLVSLLRNHLDKSAEVAKSLYTFTIQSDQMTFGKLCLINKHVYSFSQIKSARLPFEFGDVAVFLETFELLYIIISELEIQTSVINKLKLPKIRDWIWVPDSVSAWKCKDDLDKNS</sequence>
<protein>
    <submittedName>
        <fullName evidence="1">Uncharacterized protein</fullName>
    </submittedName>
</protein>
<keyword evidence="2" id="KW-1185">Reference proteome</keyword>
<dbReference type="OrthoDB" id="2404656at2759"/>
<gene>
    <name evidence="1" type="ORF">C2G38_2239057</name>
</gene>
<accession>A0A397W6L9</accession>
<proteinExistence type="predicted"/>
<name>A0A397W6L9_9GLOM</name>
<organism evidence="1 2">
    <name type="scientific">Gigaspora rosea</name>
    <dbReference type="NCBI Taxonomy" id="44941"/>
    <lineage>
        <taxon>Eukaryota</taxon>
        <taxon>Fungi</taxon>
        <taxon>Fungi incertae sedis</taxon>
        <taxon>Mucoromycota</taxon>
        <taxon>Glomeromycotina</taxon>
        <taxon>Glomeromycetes</taxon>
        <taxon>Diversisporales</taxon>
        <taxon>Gigasporaceae</taxon>
        <taxon>Gigaspora</taxon>
    </lineage>
</organism>
<dbReference type="EMBL" id="QKWP01000043">
    <property type="protein sequence ID" value="RIB29227.1"/>
    <property type="molecule type" value="Genomic_DNA"/>
</dbReference>
<dbReference type="AlphaFoldDB" id="A0A397W6L9"/>